<keyword evidence="1" id="KW-0472">Membrane</keyword>
<comment type="caution">
    <text evidence="2">The sequence shown here is derived from an EMBL/GenBank/DDBJ whole genome shotgun (WGS) entry which is preliminary data.</text>
</comment>
<keyword evidence="1" id="KW-0812">Transmembrane</keyword>
<reference evidence="2 3" key="1">
    <citation type="submission" date="2019-06" db="EMBL/GenBank/DDBJ databases">
        <title>Whole genome shotgun sequence of Streptomyces gardneri NBRC 12865.</title>
        <authorList>
            <person name="Hosoyama A."/>
            <person name="Uohara A."/>
            <person name="Ohji S."/>
            <person name="Ichikawa N."/>
        </authorList>
    </citation>
    <scope>NUCLEOTIDE SEQUENCE [LARGE SCALE GENOMIC DNA]</scope>
    <source>
        <strain evidence="2 3">NBRC 12865</strain>
    </source>
</reference>
<gene>
    <name evidence="2" type="ORF">SGA01_45020</name>
</gene>
<dbReference type="AlphaFoldDB" id="A0A4Y3RQ31"/>
<evidence type="ECO:0000256" key="1">
    <source>
        <dbReference type="SAM" id="Phobius"/>
    </source>
</evidence>
<feature type="transmembrane region" description="Helical" evidence="1">
    <location>
        <begin position="20"/>
        <end position="47"/>
    </location>
</feature>
<accession>A0A4Y3RQ31</accession>
<dbReference type="Proteomes" id="UP000315226">
    <property type="component" value="Unassembled WGS sequence"/>
</dbReference>
<name>A0A4Y3RQ31_9ACTN</name>
<keyword evidence="3" id="KW-1185">Reference proteome</keyword>
<sequence>MGRDWDDDSEYRAAVRRTRVLMGIGLVVALCVVGVVALGVLGVSLFADLVEILGG</sequence>
<evidence type="ECO:0000313" key="2">
    <source>
        <dbReference type="EMBL" id="GEB58897.1"/>
    </source>
</evidence>
<dbReference type="EMBL" id="BJMN01000029">
    <property type="protein sequence ID" value="GEB58897.1"/>
    <property type="molecule type" value="Genomic_DNA"/>
</dbReference>
<protein>
    <submittedName>
        <fullName evidence="2">Uncharacterized protein</fullName>
    </submittedName>
</protein>
<proteinExistence type="predicted"/>
<keyword evidence="1" id="KW-1133">Transmembrane helix</keyword>
<evidence type="ECO:0000313" key="3">
    <source>
        <dbReference type="Proteomes" id="UP000315226"/>
    </source>
</evidence>
<organism evidence="2 3">
    <name type="scientific">Streptomyces gardneri</name>
    <dbReference type="NCBI Taxonomy" id="66892"/>
    <lineage>
        <taxon>Bacteria</taxon>
        <taxon>Bacillati</taxon>
        <taxon>Actinomycetota</taxon>
        <taxon>Actinomycetes</taxon>
        <taxon>Kitasatosporales</taxon>
        <taxon>Streptomycetaceae</taxon>
        <taxon>Streptomyces</taxon>
    </lineage>
</organism>